<evidence type="ECO:0000256" key="2">
    <source>
        <dbReference type="ARBA" id="ARBA00010790"/>
    </source>
</evidence>
<keyword evidence="10" id="KW-1185">Reference proteome</keyword>
<dbReference type="OrthoDB" id="9785276at2"/>
<feature type="binding site" evidence="5">
    <location>
        <position position="83"/>
    </location>
    <ligand>
        <name>FAD</name>
        <dbReference type="ChEBI" id="CHEBI:57692"/>
    </ligand>
</feature>
<dbReference type="PIRSF" id="PIRSF000137">
    <property type="entry name" value="Alcohol_oxidase"/>
    <property type="match status" value="1"/>
</dbReference>
<dbReference type="SUPFAM" id="SSF54373">
    <property type="entry name" value="FAD-linked reductases, C-terminal domain"/>
    <property type="match status" value="1"/>
</dbReference>
<dbReference type="PANTHER" id="PTHR11552">
    <property type="entry name" value="GLUCOSE-METHANOL-CHOLINE GMC OXIDOREDUCTASE"/>
    <property type="match status" value="1"/>
</dbReference>
<reference evidence="9 10" key="1">
    <citation type="submission" date="2016-10" db="EMBL/GenBank/DDBJ databases">
        <authorList>
            <person name="de Groot N.N."/>
        </authorList>
    </citation>
    <scope>NUCLEOTIDE SEQUENCE [LARGE SCALE GENOMIC DNA]</scope>
    <source>
        <strain evidence="9 10">DSM 43941</strain>
    </source>
</reference>
<evidence type="ECO:0000256" key="5">
    <source>
        <dbReference type="PIRSR" id="PIRSR000137-2"/>
    </source>
</evidence>
<dbReference type="GO" id="GO:0050660">
    <property type="term" value="F:flavin adenine dinucleotide binding"/>
    <property type="evidence" value="ECO:0007669"/>
    <property type="project" value="InterPro"/>
</dbReference>
<dbReference type="Gene3D" id="3.30.410.40">
    <property type="match status" value="1"/>
</dbReference>
<dbReference type="InterPro" id="IPR007867">
    <property type="entry name" value="GMC_OxRtase_C"/>
</dbReference>
<name>A0A1H2DEC8_9ACTN</name>
<dbReference type="Pfam" id="PF00732">
    <property type="entry name" value="GMC_oxred_N"/>
    <property type="match status" value="1"/>
</dbReference>
<dbReference type="RefSeq" id="WP_092555807.1">
    <property type="nucleotide sequence ID" value="NZ_BOMJ01000098.1"/>
</dbReference>
<gene>
    <name evidence="9" type="ORF">SAMN04489716_9272</name>
</gene>
<dbReference type="InterPro" id="IPR012132">
    <property type="entry name" value="GMC_OxRdtase"/>
</dbReference>
<dbReference type="PROSITE" id="PS00624">
    <property type="entry name" value="GMC_OXRED_2"/>
    <property type="match status" value="1"/>
</dbReference>
<dbReference type="PROSITE" id="PS00623">
    <property type="entry name" value="GMC_OXRED_1"/>
    <property type="match status" value="1"/>
</dbReference>
<organism evidence="9 10">
    <name type="scientific">Actinoplanes derwentensis</name>
    <dbReference type="NCBI Taxonomy" id="113562"/>
    <lineage>
        <taxon>Bacteria</taxon>
        <taxon>Bacillati</taxon>
        <taxon>Actinomycetota</taxon>
        <taxon>Actinomycetes</taxon>
        <taxon>Micromonosporales</taxon>
        <taxon>Micromonosporaceae</taxon>
        <taxon>Actinoplanes</taxon>
    </lineage>
</organism>
<evidence type="ECO:0000256" key="1">
    <source>
        <dbReference type="ARBA" id="ARBA00001974"/>
    </source>
</evidence>
<dbReference type="GO" id="GO:0016614">
    <property type="term" value="F:oxidoreductase activity, acting on CH-OH group of donors"/>
    <property type="evidence" value="ECO:0007669"/>
    <property type="project" value="InterPro"/>
</dbReference>
<evidence type="ECO:0000256" key="6">
    <source>
        <dbReference type="RuleBase" id="RU003968"/>
    </source>
</evidence>
<feature type="binding site" evidence="5">
    <location>
        <position position="79"/>
    </location>
    <ligand>
        <name>FAD</name>
        <dbReference type="ChEBI" id="CHEBI:57692"/>
    </ligand>
</feature>
<dbReference type="AlphaFoldDB" id="A0A1H2DEC8"/>
<evidence type="ECO:0000313" key="10">
    <source>
        <dbReference type="Proteomes" id="UP000198688"/>
    </source>
</evidence>
<evidence type="ECO:0000256" key="3">
    <source>
        <dbReference type="ARBA" id="ARBA00022630"/>
    </source>
</evidence>
<evidence type="ECO:0000313" key="9">
    <source>
        <dbReference type="EMBL" id="SDT80596.1"/>
    </source>
</evidence>
<feature type="binding site" evidence="5">
    <location>
        <position position="217"/>
    </location>
    <ligand>
        <name>FAD</name>
        <dbReference type="ChEBI" id="CHEBI:57692"/>
    </ligand>
</feature>
<keyword evidence="4 5" id="KW-0274">FAD</keyword>
<dbReference type="Pfam" id="PF05199">
    <property type="entry name" value="GMC_oxred_C"/>
    <property type="match status" value="1"/>
</dbReference>
<proteinExistence type="inferred from homology"/>
<sequence>MTFTHIVVGAGSAGCVLAAGLSRDPRHRVLLLEAGPDYSVRALPADLHDGTTPAFGSHDWGLNAYGPAGRRIPLPRGRVVGGTSQINSCIALRPEPTDFAALSAPDAPWWHWQHLLGSFRDLERDTDFAGPHHGRDGALAIRRPAAATLTHASAAFVAACQALGFAAVDDHNEPGTTGVGLAPLNLTVDGGRLSARLVFLDPARARDNLTVLSGATVDRVVFSGRRAVGVEYTADGLPEARVALAPTVVLAAGAYGTPVVLLRSGLGPRAEIEAAGVVPIADLPGVGANLADHSQVPVPFLFRDLDERDGVPCVQALLRYTSTAPGSRRNDMQLCLINHVDLPSYRPDLARAWVSAVASSLTANLMLPGSRGTVHLAPGGRDPFISYSFTDHPEDLARHREGVRWVCRILSRKPFTEMIEQIHRPTEDTLSDNSALDAWILANVQPGHHPVGTARAGSADDPLTVLRPDLSVRHVDGLYVADASALPDPIRANTNLTVMAVAHTALRLLSDTTRQGGVRV</sequence>
<feature type="domain" description="Glucose-methanol-choline oxidoreductase N-terminal" evidence="8">
    <location>
        <begin position="253"/>
        <end position="267"/>
    </location>
</feature>
<accession>A0A1H2DEC8</accession>
<dbReference type="InterPro" id="IPR000172">
    <property type="entry name" value="GMC_OxRdtase_N"/>
</dbReference>
<dbReference type="EMBL" id="LT629758">
    <property type="protein sequence ID" value="SDT80596.1"/>
    <property type="molecule type" value="Genomic_DNA"/>
</dbReference>
<dbReference type="InterPro" id="IPR036188">
    <property type="entry name" value="FAD/NAD-bd_sf"/>
</dbReference>
<evidence type="ECO:0000259" key="7">
    <source>
        <dbReference type="PROSITE" id="PS00623"/>
    </source>
</evidence>
<keyword evidence="3 6" id="KW-0285">Flavoprotein</keyword>
<dbReference type="Gene3D" id="3.50.50.60">
    <property type="entry name" value="FAD/NAD(P)-binding domain"/>
    <property type="match status" value="1"/>
</dbReference>
<dbReference type="PANTHER" id="PTHR11552:SF147">
    <property type="entry name" value="CHOLINE DEHYDROGENASE, MITOCHONDRIAL"/>
    <property type="match status" value="1"/>
</dbReference>
<evidence type="ECO:0000259" key="8">
    <source>
        <dbReference type="PROSITE" id="PS00624"/>
    </source>
</evidence>
<feature type="domain" description="Glucose-methanol-choline oxidoreductase N-terminal" evidence="7">
    <location>
        <begin position="77"/>
        <end position="100"/>
    </location>
</feature>
<protein>
    <submittedName>
        <fullName evidence="9">Choline dehydrogenase</fullName>
    </submittedName>
</protein>
<comment type="cofactor">
    <cofactor evidence="1 5">
        <name>FAD</name>
        <dbReference type="ChEBI" id="CHEBI:57692"/>
    </cofactor>
</comment>
<comment type="similarity">
    <text evidence="2 6">Belongs to the GMC oxidoreductase family.</text>
</comment>
<dbReference type="SUPFAM" id="SSF51905">
    <property type="entry name" value="FAD/NAD(P)-binding domain"/>
    <property type="match status" value="1"/>
</dbReference>
<dbReference type="STRING" id="113562.SAMN04489716_9272"/>
<dbReference type="Proteomes" id="UP000198688">
    <property type="component" value="Chromosome I"/>
</dbReference>
<evidence type="ECO:0000256" key="4">
    <source>
        <dbReference type="ARBA" id="ARBA00022827"/>
    </source>
</evidence>